<dbReference type="Gene3D" id="3.55.50.30">
    <property type="match status" value="1"/>
</dbReference>
<organism evidence="3 4">
    <name type="scientific">Sphingomonas melonis</name>
    <dbReference type="NCBI Taxonomy" id="152682"/>
    <lineage>
        <taxon>Bacteria</taxon>
        <taxon>Pseudomonadati</taxon>
        <taxon>Pseudomonadota</taxon>
        <taxon>Alphaproteobacteria</taxon>
        <taxon>Sphingomonadales</taxon>
        <taxon>Sphingomonadaceae</taxon>
        <taxon>Sphingomonas</taxon>
    </lineage>
</organism>
<feature type="domain" description="FecR N-terminal" evidence="2">
    <location>
        <begin position="12"/>
        <end position="54"/>
    </location>
</feature>
<dbReference type="EMBL" id="JACCBY010000002">
    <property type="protein sequence ID" value="NYD89711.1"/>
    <property type="molecule type" value="Genomic_DNA"/>
</dbReference>
<sequence length="322" mass="35300">MTPREDRKRIDREAAIWFVRLADDPEDAPLRAQFALWLTTGPLHRAAWDEMRALDASVGVAGADRSRVGTARQDAVLGSARTRPFRIRSRMAIAIGITACVAWATGPDLRIRVTAQAIAPAGQVQVIALRDGSHAWLAPGTAITFTTRPNERRLTLLRGTAFLDVAHDPARPFRVETDRALVSVRGTAFEVSAGEPTHVAVARGLVSVADRQQHELGRLRAGEVIAFGAAIKPERRSIQIDRIATWRVGQLIVNDRPVGEVIAAIRPWYPGYIVARGAGLARDRVTGVYDLRHPDDALAALARARPIRIDRITSRLRIVTAD</sequence>
<keyword evidence="4" id="KW-1185">Reference proteome</keyword>
<comment type="caution">
    <text evidence="3">The sequence shown here is derived from an EMBL/GenBank/DDBJ whole genome shotgun (WGS) entry which is preliminary data.</text>
</comment>
<dbReference type="InterPro" id="IPR032623">
    <property type="entry name" value="FecR_N"/>
</dbReference>
<dbReference type="Pfam" id="PF16220">
    <property type="entry name" value="DUF4880"/>
    <property type="match status" value="1"/>
</dbReference>
<reference evidence="3 4" key="1">
    <citation type="submission" date="2020-08" db="EMBL/GenBank/DDBJ databases">
        <title>The Agave Microbiome: Exploring the role of microbial communities in plant adaptations to desert environments.</title>
        <authorList>
            <person name="Partida-Martinez L.P."/>
        </authorList>
    </citation>
    <scope>NUCLEOTIDE SEQUENCE [LARGE SCALE GENOMIC DNA]</scope>
    <source>
        <strain evidence="3 4">AS2.3</strain>
    </source>
</reference>
<dbReference type="AlphaFoldDB" id="A0A7Y9FLV9"/>
<protein>
    <submittedName>
        <fullName evidence="3">Transmembrane sensor</fullName>
    </submittedName>
</protein>
<dbReference type="InterPro" id="IPR012373">
    <property type="entry name" value="Ferrdict_sens_TM"/>
</dbReference>
<gene>
    <name evidence="3" type="ORF">HD841_001491</name>
</gene>
<evidence type="ECO:0000313" key="4">
    <source>
        <dbReference type="Proteomes" id="UP000517753"/>
    </source>
</evidence>
<evidence type="ECO:0000259" key="2">
    <source>
        <dbReference type="Pfam" id="PF16220"/>
    </source>
</evidence>
<name>A0A7Y9FLV9_9SPHN</name>
<accession>A0A7Y9FLV9</accession>
<keyword evidence="3" id="KW-0472">Membrane</keyword>
<keyword evidence="3" id="KW-0812">Transmembrane</keyword>
<dbReference type="InterPro" id="IPR006860">
    <property type="entry name" value="FecR"/>
</dbReference>
<dbReference type="Gene3D" id="2.60.120.1440">
    <property type="match status" value="1"/>
</dbReference>
<feature type="domain" description="FecR protein" evidence="1">
    <location>
        <begin position="121"/>
        <end position="206"/>
    </location>
</feature>
<dbReference type="Pfam" id="PF04773">
    <property type="entry name" value="FecR"/>
    <property type="match status" value="1"/>
</dbReference>
<dbReference type="PIRSF" id="PIRSF018266">
    <property type="entry name" value="FecR"/>
    <property type="match status" value="1"/>
</dbReference>
<dbReference type="Proteomes" id="UP000517753">
    <property type="component" value="Unassembled WGS sequence"/>
</dbReference>
<evidence type="ECO:0000313" key="3">
    <source>
        <dbReference type="EMBL" id="NYD89711.1"/>
    </source>
</evidence>
<evidence type="ECO:0000259" key="1">
    <source>
        <dbReference type="Pfam" id="PF04773"/>
    </source>
</evidence>
<dbReference type="PANTHER" id="PTHR30273:SF2">
    <property type="entry name" value="PROTEIN FECR"/>
    <property type="match status" value="1"/>
</dbReference>
<dbReference type="PANTHER" id="PTHR30273">
    <property type="entry name" value="PERIPLASMIC SIGNAL SENSOR AND SIGMA FACTOR ACTIVATOR FECR-RELATED"/>
    <property type="match status" value="1"/>
</dbReference>
<dbReference type="GO" id="GO:0016989">
    <property type="term" value="F:sigma factor antagonist activity"/>
    <property type="evidence" value="ECO:0007669"/>
    <property type="project" value="TreeGrafter"/>
</dbReference>
<proteinExistence type="predicted"/>